<evidence type="ECO:0000259" key="8">
    <source>
        <dbReference type="Pfam" id="PF06819"/>
    </source>
</evidence>
<dbReference type="Pfam" id="PF06819">
    <property type="entry name" value="Arc_PepC"/>
    <property type="match status" value="1"/>
</dbReference>
<dbReference type="GO" id="GO:0005886">
    <property type="term" value="C:plasma membrane"/>
    <property type="evidence" value="ECO:0007669"/>
    <property type="project" value="UniProtKB-SubCell"/>
</dbReference>
<evidence type="ECO:0000313" key="9">
    <source>
        <dbReference type="EMBL" id="QUH22488.1"/>
    </source>
</evidence>
<feature type="transmembrane region" description="Helical" evidence="6">
    <location>
        <begin position="359"/>
        <end position="381"/>
    </location>
</feature>
<accession>A0A8T8K252</accession>
<evidence type="ECO:0000256" key="6">
    <source>
        <dbReference type="SAM" id="Phobius"/>
    </source>
</evidence>
<feature type="transmembrane region" description="Helical" evidence="6">
    <location>
        <begin position="47"/>
        <end position="77"/>
    </location>
</feature>
<dbReference type="InterPro" id="IPR009639">
    <property type="entry name" value="Pept_A24A_C_arc"/>
</dbReference>
<evidence type="ECO:0000256" key="4">
    <source>
        <dbReference type="ARBA" id="ARBA00022989"/>
    </source>
</evidence>
<feature type="transmembrane region" description="Helical" evidence="6">
    <location>
        <begin position="189"/>
        <end position="205"/>
    </location>
</feature>
<feature type="domain" description="Peptidase A24A-predicted C-terminal archaea" evidence="8">
    <location>
        <begin position="240"/>
        <end position="350"/>
    </location>
</feature>
<dbReference type="GeneID" id="64819350"/>
<name>A0A8T8K252_9EURY</name>
<dbReference type="OrthoDB" id="65749at2157"/>
<dbReference type="AlphaFoldDB" id="A0A8T8K252"/>
<feature type="domain" description="Prepilin type IV endopeptidase peptidase" evidence="7">
    <location>
        <begin position="11"/>
        <end position="132"/>
    </location>
</feature>
<evidence type="ECO:0000256" key="3">
    <source>
        <dbReference type="ARBA" id="ARBA00022692"/>
    </source>
</evidence>
<keyword evidence="3 6" id="KW-0812">Transmembrane</keyword>
<keyword evidence="4 6" id="KW-1133">Transmembrane helix</keyword>
<keyword evidence="2" id="KW-1003">Cell membrane</keyword>
<keyword evidence="10" id="KW-1185">Reference proteome</keyword>
<gene>
    <name evidence="9" type="ORF">HYG87_01260</name>
</gene>
<comment type="subcellular location">
    <subcellularLocation>
        <location evidence="1">Cell membrane</location>
        <topology evidence="1">Multi-pass membrane protein</topology>
    </subcellularLocation>
</comment>
<evidence type="ECO:0000256" key="1">
    <source>
        <dbReference type="ARBA" id="ARBA00004651"/>
    </source>
</evidence>
<dbReference type="PANTHER" id="PTHR36506">
    <property type="entry name" value="PREFLAGELLIN PEPTIDASE"/>
    <property type="match status" value="1"/>
</dbReference>
<dbReference type="EMBL" id="CP058560">
    <property type="protein sequence ID" value="QUH22488.1"/>
    <property type="molecule type" value="Genomic_DNA"/>
</dbReference>
<dbReference type="KEGG" id="meme:HYG87_01260"/>
<dbReference type="Proteomes" id="UP000681041">
    <property type="component" value="Chromosome"/>
</dbReference>
<evidence type="ECO:0000256" key="2">
    <source>
        <dbReference type="ARBA" id="ARBA00022475"/>
    </source>
</evidence>
<dbReference type="Pfam" id="PF01478">
    <property type="entry name" value="Peptidase_A24"/>
    <property type="match status" value="1"/>
</dbReference>
<dbReference type="Gene3D" id="1.20.120.1220">
    <property type="match status" value="1"/>
</dbReference>
<evidence type="ECO:0000313" key="10">
    <source>
        <dbReference type="Proteomes" id="UP000681041"/>
    </source>
</evidence>
<dbReference type="InterPro" id="IPR052218">
    <property type="entry name" value="Preflagellin_Peptidase"/>
</dbReference>
<feature type="transmembrane region" description="Helical" evidence="6">
    <location>
        <begin position="233"/>
        <end position="250"/>
    </location>
</feature>
<proteinExistence type="predicted"/>
<organism evidence="9 10">
    <name type="scientific">Methanobacterium alkalithermotolerans</name>
    <dbReference type="NCBI Taxonomy" id="2731220"/>
    <lineage>
        <taxon>Archaea</taxon>
        <taxon>Methanobacteriati</taxon>
        <taxon>Methanobacteriota</taxon>
        <taxon>Methanomada group</taxon>
        <taxon>Methanobacteria</taxon>
        <taxon>Methanobacteriales</taxon>
        <taxon>Methanobacteriaceae</taxon>
        <taxon>Methanobacterium</taxon>
    </lineage>
</organism>
<evidence type="ECO:0000256" key="5">
    <source>
        <dbReference type="ARBA" id="ARBA00023136"/>
    </source>
</evidence>
<sequence length="385" mass="42830">MIYNIPLLCTIIAILACLYASYSDIKEGVISNKLTFPLIGLGLLLNGIFSILTGFYIFIIYGVIFTAFIFGLGYLFWRLGAWAGGDVKLFTALAALLPFQPFIVNYTMFGFNLPLVATYPFPLTVIVNSILSTLPFLLLFVFYIGYREKPQVLQELISPLKDYKETLLRTLIITSAATLSLLLLPFIPFQFILLSLIIILVLVLVISKLPDYVKATVIILTMAYALYDNWELTLTGIIILFLVLTLIGIIKKLLTSVNKEALQDDLKIKGLKEGMISAYSLYEREGEYYFDEEGVLSKIKSSAKKGDLTGMSMPEGKLIIGTLAAGLTPDNIKLLMKLRDEGKIEDSFRVKRGVPFAPAILIGLLISLILGDLAFIVLRLIQSFT</sequence>
<dbReference type="PANTHER" id="PTHR36506:SF1">
    <property type="entry name" value="PREFLAGELLIN PEPTIDASE"/>
    <property type="match status" value="1"/>
</dbReference>
<feature type="transmembrane region" description="Helical" evidence="6">
    <location>
        <begin position="121"/>
        <end position="146"/>
    </location>
</feature>
<protein>
    <submittedName>
        <fullName evidence="9">Prepilin peptidase</fullName>
    </submittedName>
</protein>
<feature type="transmembrane region" description="Helical" evidence="6">
    <location>
        <begin position="89"/>
        <end position="109"/>
    </location>
</feature>
<dbReference type="RefSeq" id="WP_211533432.1">
    <property type="nucleotide sequence ID" value="NZ_CP058560.1"/>
</dbReference>
<keyword evidence="5 6" id="KW-0472">Membrane</keyword>
<evidence type="ECO:0000259" key="7">
    <source>
        <dbReference type="Pfam" id="PF01478"/>
    </source>
</evidence>
<dbReference type="GO" id="GO:0004190">
    <property type="term" value="F:aspartic-type endopeptidase activity"/>
    <property type="evidence" value="ECO:0007669"/>
    <property type="project" value="InterPro"/>
</dbReference>
<dbReference type="InterPro" id="IPR000045">
    <property type="entry name" value="Prepilin_IV_endopep_pep"/>
</dbReference>
<reference evidence="9" key="1">
    <citation type="submission" date="2020-07" db="EMBL/GenBank/DDBJ databases">
        <title>Methanobacterium. sp. MethCan genome.</title>
        <authorList>
            <person name="Postec A."/>
            <person name="Quemeneur M."/>
        </authorList>
    </citation>
    <scope>NUCLEOTIDE SEQUENCE</scope>
    <source>
        <strain evidence="9">MethCAN</strain>
    </source>
</reference>